<organism evidence="1 2">
    <name type="scientific">Gigaspora margarita</name>
    <dbReference type="NCBI Taxonomy" id="4874"/>
    <lineage>
        <taxon>Eukaryota</taxon>
        <taxon>Fungi</taxon>
        <taxon>Fungi incertae sedis</taxon>
        <taxon>Mucoromycota</taxon>
        <taxon>Glomeromycotina</taxon>
        <taxon>Glomeromycetes</taxon>
        <taxon>Diversisporales</taxon>
        <taxon>Gigasporaceae</taxon>
        <taxon>Gigaspora</taxon>
    </lineage>
</organism>
<accession>A0ABN7UT98</accession>
<protein>
    <submittedName>
        <fullName evidence="1">37208_t:CDS:1</fullName>
    </submittedName>
</protein>
<proteinExistence type="predicted"/>
<evidence type="ECO:0000313" key="2">
    <source>
        <dbReference type="Proteomes" id="UP000789901"/>
    </source>
</evidence>
<gene>
    <name evidence="1" type="ORF">GMARGA_LOCUS10418</name>
</gene>
<keyword evidence="2" id="KW-1185">Reference proteome</keyword>
<sequence length="75" mass="8703">MQKGVELDASKENKLCIENNNQITLLQEEENKTMTYYNPDKDNQIQASFDWSSKDIVNNIERCMSPNSSKTLEML</sequence>
<feature type="non-terminal residue" evidence="1">
    <location>
        <position position="75"/>
    </location>
</feature>
<reference evidence="1 2" key="1">
    <citation type="submission" date="2021-06" db="EMBL/GenBank/DDBJ databases">
        <authorList>
            <person name="Kallberg Y."/>
            <person name="Tangrot J."/>
            <person name="Rosling A."/>
        </authorList>
    </citation>
    <scope>NUCLEOTIDE SEQUENCE [LARGE SCALE GENOMIC DNA]</scope>
    <source>
        <strain evidence="1 2">120-4 pot B 10/14</strain>
    </source>
</reference>
<name>A0ABN7UT98_GIGMA</name>
<dbReference type="EMBL" id="CAJVQB010005836">
    <property type="protein sequence ID" value="CAG8670947.1"/>
    <property type="molecule type" value="Genomic_DNA"/>
</dbReference>
<dbReference type="Proteomes" id="UP000789901">
    <property type="component" value="Unassembled WGS sequence"/>
</dbReference>
<evidence type="ECO:0000313" key="1">
    <source>
        <dbReference type="EMBL" id="CAG8670947.1"/>
    </source>
</evidence>
<comment type="caution">
    <text evidence="1">The sequence shown here is derived from an EMBL/GenBank/DDBJ whole genome shotgun (WGS) entry which is preliminary data.</text>
</comment>